<evidence type="ECO:0000313" key="2">
    <source>
        <dbReference type="EMBL" id="KAK4489391.1"/>
    </source>
</evidence>
<proteinExistence type="predicted"/>
<comment type="caution">
    <text evidence="2">The sequence shown here is derived from an EMBL/GenBank/DDBJ whole genome shotgun (WGS) entry which is preliminary data.</text>
</comment>
<evidence type="ECO:0000259" key="1">
    <source>
        <dbReference type="Pfam" id="PF07734"/>
    </source>
</evidence>
<evidence type="ECO:0000313" key="3">
    <source>
        <dbReference type="Proteomes" id="UP001291926"/>
    </source>
</evidence>
<feature type="domain" description="F-box associated beta-propeller type 1" evidence="1">
    <location>
        <begin position="257"/>
        <end position="408"/>
    </location>
</feature>
<dbReference type="InterPro" id="IPR006527">
    <property type="entry name" value="F-box-assoc_dom_typ1"/>
</dbReference>
<gene>
    <name evidence="2" type="ORF">RD792_005200</name>
</gene>
<feature type="domain" description="F-box associated beta-propeller type 1" evidence="1">
    <location>
        <begin position="15"/>
        <end position="154"/>
    </location>
</feature>
<reference evidence="2 3" key="1">
    <citation type="journal article" date="2023" name="bioRxiv">
        <title>Genome report: Whole genome sequence and annotation of Penstemon davidsonii.</title>
        <authorList>
            <person name="Ostevik K.L."/>
            <person name="Alabady M."/>
            <person name="Zhang M."/>
            <person name="Rausher M.D."/>
        </authorList>
    </citation>
    <scope>NUCLEOTIDE SEQUENCE [LARGE SCALE GENOMIC DNA]</scope>
    <source>
        <strain evidence="2">DNT005</strain>
        <tissue evidence="2">Whole leaf</tissue>
    </source>
</reference>
<accession>A0ABR0DJJ4</accession>
<dbReference type="NCBIfam" id="TIGR01640">
    <property type="entry name" value="F_box_assoc_1"/>
    <property type="match status" value="2"/>
</dbReference>
<keyword evidence="3" id="KW-1185">Reference proteome</keyword>
<dbReference type="Pfam" id="PF07734">
    <property type="entry name" value="FBA_1"/>
    <property type="match status" value="2"/>
</dbReference>
<dbReference type="PANTHER" id="PTHR35546">
    <property type="entry name" value="F-BOX PROTEIN INTERACTION DOMAIN PROTEIN-RELATED"/>
    <property type="match status" value="1"/>
</dbReference>
<protein>
    <recommendedName>
        <fullName evidence="1">F-box associated beta-propeller type 1 domain-containing protein</fullName>
    </recommendedName>
</protein>
<dbReference type="InterPro" id="IPR055290">
    <property type="entry name" value="At3g26010-like"/>
</dbReference>
<organism evidence="2 3">
    <name type="scientific">Penstemon davidsonii</name>
    <dbReference type="NCBI Taxonomy" id="160366"/>
    <lineage>
        <taxon>Eukaryota</taxon>
        <taxon>Viridiplantae</taxon>
        <taxon>Streptophyta</taxon>
        <taxon>Embryophyta</taxon>
        <taxon>Tracheophyta</taxon>
        <taxon>Spermatophyta</taxon>
        <taxon>Magnoliopsida</taxon>
        <taxon>eudicotyledons</taxon>
        <taxon>Gunneridae</taxon>
        <taxon>Pentapetalae</taxon>
        <taxon>asterids</taxon>
        <taxon>lamiids</taxon>
        <taxon>Lamiales</taxon>
        <taxon>Plantaginaceae</taxon>
        <taxon>Cheloneae</taxon>
        <taxon>Penstemon</taxon>
    </lineage>
</organism>
<dbReference type="EMBL" id="JAYDYQ010001088">
    <property type="protein sequence ID" value="KAK4489391.1"/>
    <property type="molecule type" value="Genomic_DNA"/>
</dbReference>
<sequence length="448" mass="52142">MLRISPILKHRLAENFSFDDIVQSCNGLFLCQNFKDRKYYVCNPTTKHSFRIPPLDEPIMGMALAFDPAKSPNYHVVCVNQCRMNCDLMLQIQIYSSETSSWKMCGDPFSAHAYYGRPVYWNGSINWIDISFAYFSYFNIDRQVLRRTLAPPIHVSGSTRYTYYFGESCDHLHFIAACQYEIQFDVYEMKRDYSEWFVKYKVDLSLVIATYPEIIRDHNNRNYHYFTVLSLVRGEEEEEEPFLVLHIPRKVVRYNLVSMTSQVLHEFVGDASETKICYDVLLRLTIEDFSLDIRVVQSCNGLLLCRNIKGPGEWKYYVCNPTTKHSFRIPQLDENIKRGMGLAFDPAKSPHFHVVCVHECPKNGDLSFRIQIYSSKTGSWKICGNPFSRPLISGPAVYWNWSVHWISISSAVFMYFNIDRQVLDKMPLPGRRGSFIISGNRVITFTLS</sequence>
<name>A0ABR0DJJ4_9LAMI</name>
<dbReference type="Proteomes" id="UP001291926">
    <property type="component" value="Unassembled WGS sequence"/>
</dbReference>
<dbReference type="PANTHER" id="PTHR35546:SF134">
    <property type="entry name" value="F-BOX ASSOCIATED DOMAIN-CONTAINING PROTEIN"/>
    <property type="match status" value="1"/>
</dbReference>
<dbReference type="InterPro" id="IPR017451">
    <property type="entry name" value="F-box-assoc_interact_dom"/>
</dbReference>